<dbReference type="Gene3D" id="1.10.10.60">
    <property type="entry name" value="Homeodomain-like"/>
    <property type="match status" value="1"/>
</dbReference>
<dbReference type="InterPro" id="IPR001647">
    <property type="entry name" value="HTH_TetR"/>
</dbReference>
<dbReference type="PANTHER" id="PTHR30055:SF146">
    <property type="entry name" value="HTH-TYPE TRANSCRIPTIONAL DUAL REGULATOR CECR"/>
    <property type="match status" value="1"/>
</dbReference>
<dbReference type="RefSeq" id="WP_131154883.1">
    <property type="nucleotide sequence ID" value="NZ_CP036402.1"/>
</dbReference>
<name>A0A411YFC5_9ACTN</name>
<proteinExistence type="predicted"/>
<dbReference type="EMBL" id="CP036402">
    <property type="protein sequence ID" value="QBI19886.1"/>
    <property type="molecule type" value="Genomic_DNA"/>
</dbReference>
<dbReference type="SUPFAM" id="SSF48498">
    <property type="entry name" value="Tetracyclin repressor-like, C-terminal domain"/>
    <property type="match status" value="1"/>
</dbReference>
<dbReference type="Proteomes" id="UP000291469">
    <property type="component" value="Chromosome"/>
</dbReference>
<feature type="domain" description="HTH tetR-type" evidence="3">
    <location>
        <begin position="23"/>
        <end position="83"/>
    </location>
</feature>
<dbReference type="Gene3D" id="1.10.357.10">
    <property type="entry name" value="Tetracycline Repressor, domain 2"/>
    <property type="match status" value="1"/>
</dbReference>
<keyword evidence="1 2" id="KW-0238">DNA-binding</keyword>
<evidence type="ECO:0000256" key="2">
    <source>
        <dbReference type="PROSITE-ProRule" id="PRU00335"/>
    </source>
</evidence>
<dbReference type="PROSITE" id="PS50977">
    <property type="entry name" value="HTH_TETR_2"/>
    <property type="match status" value="1"/>
</dbReference>
<dbReference type="InterPro" id="IPR036271">
    <property type="entry name" value="Tet_transcr_reg_TetR-rel_C_sf"/>
</dbReference>
<dbReference type="Pfam" id="PF14246">
    <property type="entry name" value="TetR_C_7"/>
    <property type="match status" value="1"/>
</dbReference>
<dbReference type="AlphaFoldDB" id="A0A411YFC5"/>
<reference evidence="4 5" key="1">
    <citation type="submission" date="2019-01" db="EMBL/GenBank/DDBJ databases">
        <title>Egibacter rhizosphaerae EGI 80759T.</title>
        <authorList>
            <person name="Chen D.-D."/>
            <person name="Tian Y."/>
            <person name="Jiao J.-Y."/>
            <person name="Zhang X.-T."/>
            <person name="Zhang Y.-G."/>
            <person name="Zhang Y."/>
            <person name="Xiao M."/>
            <person name="Shu W.-S."/>
            <person name="Li W.-J."/>
        </authorList>
    </citation>
    <scope>NUCLEOTIDE SEQUENCE [LARGE SCALE GENOMIC DNA]</scope>
    <source>
        <strain evidence="4 5">EGI 80759</strain>
    </source>
</reference>
<evidence type="ECO:0000313" key="5">
    <source>
        <dbReference type="Proteomes" id="UP000291469"/>
    </source>
</evidence>
<dbReference type="Pfam" id="PF00440">
    <property type="entry name" value="TetR_N"/>
    <property type="match status" value="1"/>
</dbReference>
<organism evidence="4 5">
    <name type="scientific">Egibacter rhizosphaerae</name>
    <dbReference type="NCBI Taxonomy" id="1670831"/>
    <lineage>
        <taxon>Bacteria</taxon>
        <taxon>Bacillati</taxon>
        <taxon>Actinomycetota</taxon>
        <taxon>Nitriliruptoria</taxon>
        <taxon>Egibacterales</taxon>
        <taxon>Egibacteraceae</taxon>
        <taxon>Egibacter</taxon>
    </lineage>
</organism>
<dbReference type="GO" id="GO:0000976">
    <property type="term" value="F:transcription cis-regulatory region binding"/>
    <property type="evidence" value="ECO:0007669"/>
    <property type="project" value="TreeGrafter"/>
</dbReference>
<dbReference type="InterPro" id="IPR039536">
    <property type="entry name" value="TetR_C_Proteobacteria"/>
</dbReference>
<evidence type="ECO:0000256" key="1">
    <source>
        <dbReference type="ARBA" id="ARBA00023125"/>
    </source>
</evidence>
<keyword evidence="5" id="KW-1185">Reference proteome</keyword>
<dbReference type="InterPro" id="IPR009057">
    <property type="entry name" value="Homeodomain-like_sf"/>
</dbReference>
<evidence type="ECO:0000259" key="3">
    <source>
        <dbReference type="PROSITE" id="PS50977"/>
    </source>
</evidence>
<protein>
    <submittedName>
        <fullName evidence="4">TetR/AcrR family transcriptional regulator</fullName>
    </submittedName>
</protein>
<gene>
    <name evidence="4" type="ORF">ER308_10160</name>
</gene>
<dbReference type="GO" id="GO:0003700">
    <property type="term" value="F:DNA-binding transcription factor activity"/>
    <property type="evidence" value="ECO:0007669"/>
    <property type="project" value="TreeGrafter"/>
</dbReference>
<dbReference type="PANTHER" id="PTHR30055">
    <property type="entry name" value="HTH-TYPE TRANSCRIPTIONAL REGULATOR RUTR"/>
    <property type="match status" value="1"/>
</dbReference>
<sequence>MAVQEPAGTDPAPAAVRVDPRIARSRAVIVEAATAHYLAHGYREANLDDVAREARVSKRTIYNVIGGKEQLFRAVLAEAIDTAERFSVEVAAGIGDTDDVATELGGVASTLAASVLGGRIVSLRRLLIAEATRFPELARDYYERAPGRVMTTLADGLARLAARGLLDIDDAELAAEHLAFLVLGASLDRALFEADAPSATTVETRARAGVEVFLRAYACRP</sequence>
<dbReference type="SUPFAM" id="SSF46689">
    <property type="entry name" value="Homeodomain-like"/>
    <property type="match status" value="1"/>
</dbReference>
<dbReference type="KEGG" id="erz:ER308_10160"/>
<dbReference type="InterPro" id="IPR050109">
    <property type="entry name" value="HTH-type_TetR-like_transc_reg"/>
</dbReference>
<accession>A0A411YFC5</accession>
<dbReference type="OrthoDB" id="7186128at2"/>
<feature type="DNA-binding region" description="H-T-H motif" evidence="2">
    <location>
        <begin position="46"/>
        <end position="65"/>
    </location>
</feature>
<evidence type="ECO:0000313" key="4">
    <source>
        <dbReference type="EMBL" id="QBI19886.1"/>
    </source>
</evidence>
<dbReference type="PROSITE" id="PS00356">
    <property type="entry name" value="HTH_LACI_1"/>
    <property type="match status" value="1"/>
</dbReference>